<dbReference type="NCBIfam" id="TIGR04353">
    <property type="entry name" value="PqqD_rel_X"/>
    <property type="match status" value="1"/>
</dbReference>
<protein>
    <submittedName>
        <fullName evidence="1">HPr-rel-A system PqqD family peptide chaperone</fullName>
    </submittedName>
</protein>
<dbReference type="AlphaFoldDB" id="A0A6M1LUN2"/>
<dbReference type="InterPro" id="IPR008792">
    <property type="entry name" value="PQQD"/>
</dbReference>
<dbReference type="Proteomes" id="UP000475385">
    <property type="component" value="Unassembled WGS sequence"/>
</dbReference>
<organism evidence="1 2">
    <name type="scientific">Falsiroseomonas algicola</name>
    <dbReference type="NCBI Taxonomy" id="2716930"/>
    <lineage>
        <taxon>Bacteria</taxon>
        <taxon>Pseudomonadati</taxon>
        <taxon>Pseudomonadota</taxon>
        <taxon>Alphaproteobacteria</taxon>
        <taxon>Acetobacterales</taxon>
        <taxon>Roseomonadaceae</taxon>
        <taxon>Falsiroseomonas</taxon>
    </lineage>
</organism>
<sequence>MGEPATSRAGGGPVHQRADDVFAAALHDQTLLLHATTGRYHGLNPVGARIWELLAEPMAEAALVQRLVAEFEVTEEECEREVSAFLSLLRDRGLLAAG</sequence>
<dbReference type="InterPro" id="IPR041881">
    <property type="entry name" value="PqqD_sf"/>
</dbReference>
<dbReference type="RefSeq" id="WP_164698111.1">
    <property type="nucleotide sequence ID" value="NZ_JAAIKB010000027.1"/>
</dbReference>
<evidence type="ECO:0000313" key="1">
    <source>
        <dbReference type="EMBL" id="NGM24195.1"/>
    </source>
</evidence>
<dbReference type="Gene3D" id="1.10.10.1150">
    <property type="entry name" value="Coenzyme PQQ synthesis protein D (PqqD)"/>
    <property type="match status" value="1"/>
</dbReference>
<dbReference type="InterPro" id="IPR027599">
    <property type="entry name" value="PqqD-rel_X"/>
</dbReference>
<name>A0A6M1LUN2_9PROT</name>
<evidence type="ECO:0000313" key="2">
    <source>
        <dbReference type="Proteomes" id="UP000475385"/>
    </source>
</evidence>
<accession>A0A6M1LUN2</accession>
<comment type="caution">
    <text evidence="1">The sequence shown here is derived from an EMBL/GenBank/DDBJ whole genome shotgun (WGS) entry which is preliminary data.</text>
</comment>
<gene>
    <name evidence="1" type="ORF">G3576_29670</name>
</gene>
<proteinExistence type="predicted"/>
<keyword evidence="2" id="KW-1185">Reference proteome</keyword>
<reference evidence="1 2" key="1">
    <citation type="submission" date="2020-03" db="EMBL/GenBank/DDBJ databases">
        <title>Roseomonas stagni sp. nov., isolated from pond water in Japan.</title>
        <authorList>
            <person name="Furuhata K."/>
            <person name="Miyamoto H."/>
            <person name="Goto K."/>
        </authorList>
    </citation>
    <scope>NUCLEOTIDE SEQUENCE [LARGE SCALE GENOMIC DNA]</scope>
    <source>
        <strain evidence="1 2">PeD5</strain>
    </source>
</reference>
<dbReference type="EMBL" id="JAAIKB010000027">
    <property type="protein sequence ID" value="NGM24195.1"/>
    <property type="molecule type" value="Genomic_DNA"/>
</dbReference>
<dbReference type="Pfam" id="PF05402">
    <property type="entry name" value="PqqD"/>
    <property type="match status" value="1"/>
</dbReference>